<gene>
    <name evidence="1" type="ORF">PHYSODRAFT_477483</name>
</gene>
<proteinExistence type="predicted"/>
<evidence type="ECO:0008006" key="3">
    <source>
        <dbReference type="Google" id="ProtNLM"/>
    </source>
</evidence>
<dbReference type="RefSeq" id="XP_009514810.1">
    <property type="nucleotide sequence ID" value="XM_009516515.1"/>
</dbReference>
<accession>G4YK30</accession>
<dbReference type="Proteomes" id="UP000002640">
    <property type="component" value="Unassembled WGS sequence"/>
</dbReference>
<dbReference type="GeneID" id="20654900"/>
<feature type="non-terminal residue" evidence="1">
    <location>
        <position position="1"/>
    </location>
</feature>
<dbReference type="KEGG" id="psoj:PHYSODRAFT_477483"/>
<name>G4YK30_PHYSP</name>
<keyword evidence="2" id="KW-1185">Reference proteome</keyword>
<sequence>PAARVNVSSTKRHETEIAVAAQMGFQYAQMEVQGQLLTRWPVHLRRRWCPCGYWYAFGSCVHVLYALRVSNCVDLAGRDVLVSRKRKQNNSSAT</sequence>
<dbReference type="OMA" id="RRRWCPC"/>
<dbReference type="EMBL" id="JH159151">
    <property type="protein sequence ID" value="EGZ27535.1"/>
    <property type="molecule type" value="Genomic_DNA"/>
</dbReference>
<reference evidence="1 2" key="1">
    <citation type="journal article" date="2006" name="Science">
        <title>Phytophthora genome sequences uncover evolutionary origins and mechanisms of pathogenesis.</title>
        <authorList>
            <person name="Tyler B.M."/>
            <person name="Tripathy S."/>
            <person name="Zhang X."/>
            <person name="Dehal P."/>
            <person name="Jiang R.H."/>
            <person name="Aerts A."/>
            <person name="Arredondo F.D."/>
            <person name="Baxter L."/>
            <person name="Bensasson D."/>
            <person name="Beynon J.L."/>
            <person name="Chapman J."/>
            <person name="Damasceno C.M."/>
            <person name="Dorrance A.E."/>
            <person name="Dou D."/>
            <person name="Dickerman A.W."/>
            <person name="Dubchak I.L."/>
            <person name="Garbelotto M."/>
            <person name="Gijzen M."/>
            <person name="Gordon S.G."/>
            <person name="Govers F."/>
            <person name="Grunwald N.J."/>
            <person name="Huang W."/>
            <person name="Ivors K.L."/>
            <person name="Jones R.W."/>
            <person name="Kamoun S."/>
            <person name="Krampis K."/>
            <person name="Lamour K.H."/>
            <person name="Lee M.K."/>
            <person name="McDonald W.H."/>
            <person name="Medina M."/>
            <person name="Meijer H.J."/>
            <person name="Nordberg E.K."/>
            <person name="Maclean D.J."/>
            <person name="Ospina-Giraldo M.D."/>
            <person name="Morris P.F."/>
            <person name="Phuntumart V."/>
            <person name="Putnam N.H."/>
            <person name="Rash S."/>
            <person name="Rose J.K."/>
            <person name="Sakihama Y."/>
            <person name="Salamov A.A."/>
            <person name="Savidor A."/>
            <person name="Scheuring C.F."/>
            <person name="Smith B.M."/>
            <person name="Sobral B.W."/>
            <person name="Terry A."/>
            <person name="Torto-Alalibo T.A."/>
            <person name="Win J."/>
            <person name="Xu Z."/>
            <person name="Zhang H."/>
            <person name="Grigoriev I.V."/>
            <person name="Rokhsar D.S."/>
            <person name="Boore J.L."/>
        </authorList>
    </citation>
    <scope>NUCLEOTIDE SEQUENCE [LARGE SCALE GENOMIC DNA]</scope>
    <source>
        <strain evidence="1 2">P6497</strain>
    </source>
</reference>
<dbReference type="AlphaFoldDB" id="G4YK30"/>
<dbReference type="InParanoid" id="G4YK30"/>
<evidence type="ECO:0000313" key="1">
    <source>
        <dbReference type="EMBL" id="EGZ27535.1"/>
    </source>
</evidence>
<evidence type="ECO:0000313" key="2">
    <source>
        <dbReference type="Proteomes" id="UP000002640"/>
    </source>
</evidence>
<protein>
    <recommendedName>
        <fullName evidence="3">SWIM-type domain-containing protein</fullName>
    </recommendedName>
</protein>
<organism evidence="1 2">
    <name type="scientific">Phytophthora sojae (strain P6497)</name>
    <name type="common">Soybean stem and root rot agent</name>
    <name type="synonym">Phytophthora megasperma f. sp. glycines</name>
    <dbReference type="NCBI Taxonomy" id="1094619"/>
    <lineage>
        <taxon>Eukaryota</taxon>
        <taxon>Sar</taxon>
        <taxon>Stramenopiles</taxon>
        <taxon>Oomycota</taxon>
        <taxon>Peronosporomycetes</taxon>
        <taxon>Peronosporales</taxon>
        <taxon>Peronosporaceae</taxon>
        <taxon>Phytophthora</taxon>
    </lineage>
</organism>